<organism evidence="1 2">
    <name type="scientific">Ixodes persulcatus</name>
    <name type="common">Taiga tick</name>
    <dbReference type="NCBI Taxonomy" id="34615"/>
    <lineage>
        <taxon>Eukaryota</taxon>
        <taxon>Metazoa</taxon>
        <taxon>Ecdysozoa</taxon>
        <taxon>Arthropoda</taxon>
        <taxon>Chelicerata</taxon>
        <taxon>Arachnida</taxon>
        <taxon>Acari</taxon>
        <taxon>Parasitiformes</taxon>
        <taxon>Ixodida</taxon>
        <taxon>Ixodoidea</taxon>
        <taxon>Ixodidae</taxon>
        <taxon>Ixodinae</taxon>
        <taxon>Ixodes</taxon>
    </lineage>
</organism>
<sequence>EDSEDMSAAGQMTTFLGVRSLSKVLECVVKCWASQFSFTSINYKRQYGQPMESPMAVVIQEMVNAEVAGVMFTCDPLTGNPAYITVTANYGLGEIEKCHTTPQDIEWAVCGGKIYMLQLPQQPRWVTERLITPSPPPPLLRELHDKARRLRRLKQTRNMTASETLTRAPGADSCYQEFPDGMRWVAGCLGETGGRAMASVGETVNGILGGETTQEMKSGGGSPRFPEVALQDVVEGRWAQTLVGPSGGRGIDGRCGPLHHSGSKGGVDRLFATVTTFFRESDCELTHELNTGLKSEKEAFTKANICEVLPGATSPLSLSVIRLCFDTYCRDLHTRMSAMYPHDPSLYMPVWMPIHRYNYFLWLSDGQMNLRTDANVLEKSMMYNTLGRDITGEIMENGCVERQKKTNIWKLPQQMYYLLKMLFTTNKRLKRISAATRDLHLSVDGMLSASQMYTYLSNSLHHLREEACEWLMTVENPCGEKFRDFLHKHGHRNVKEFDLYTKPWCMDPSSLVKSLRAAAMAPKSTTQKEAPGWDLSNLPYKLTFVQTLLLKFLIPRARLAVAARETSKSVLVRTIHKLRTVCIRLADQMVLEGRIPTADLLYFLTFEEIGILLKTRSPSLVLKAQRRLRLHPELDKVKYPSLFVGVPKPIMTAAKRIEGDFEMKGNPMSQGVAEGYARVVPTFEEAHLIRKGDILVTTATDTGWTPYFPLLSGVITEMGGPLSHGAVVAREYGLPCVVGADGITSMLRTGDYILLDGNTGILRKIAKPADEDP</sequence>
<dbReference type="EMBL" id="JABSTQ010011110">
    <property type="protein sequence ID" value="KAG0415104.1"/>
    <property type="molecule type" value="Genomic_DNA"/>
</dbReference>
<proteinExistence type="predicted"/>
<comment type="caution">
    <text evidence="1">The sequence shown here is derived from an EMBL/GenBank/DDBJ whole genome shotgun (WGS) entry which is preliminary data.</text>
</comment>
<name>A0AC60P6M9_IXOPE</name>
<dbReference type="Proteomes" id="UP000805193">
    <property type="component" value="Unassembled WGS sequence"/>
</dbReference>
<accession>A0AC60P6M9</accession>
<evidence type="ECO:0000313" key="1">
    <source>
        <dbReference type="EMBL" id="KAG0415104.1"/>
    </source>
</evidence>
<keyword evidence="2" id="KW-1185">Reference proteome</keyword>
<gene>
    <name evidence="1" type="ORF">HPB47_007717</name>
</gene>
<feature type="non-terminal residue" evidence="1">
    <location>
        <position position="1"/>
    </location>
</feature>
<evidence type="ECO:0000313" key="2">
    <source>
        <dbReference type="Proteomes" id="UP000805193"/>
    </source>
</evidence>
<protein>
    <submittedName>
        <fullName evidence="1">Uncharacterized protein</fullName>
    </submittedName>
</protein>
<reference evidence="1 2" key="1">
    <citation type="journal article" date="2020" name="Cell">
        <title>Large-Scale Comparative Analyses of Tick Genomes Elucidate Their Genetic Diversity and Vector Capacities.</title>
        <authorList>
            <consortium name="Tick Genome and Microbiome Consortium (TIGMIC)"/>
            <person name="Jia N."/>
            <person name="Wang J."/>
            <person name="Shi W."/>
            <person name="Du L."/>
            <person name="Sun Y."/>
            <person name="Zhan W."/>
            <person name="Jiang J.F."/>
            <person name="Wang Q."/>
            <person name="Zhang B."/>
            <person name="Ji P."/>
            <person name="Bell-Sakyi L."/>
            <person name="Cui X.M."/>
            <person name="Yuan T.T."/>
            <person name="Jiang B.G."/>
            <person name="Yang W.F."/>
            <person name="Lam T.T."/>
            <person name="Chang Q.C."/>
            <person name="Ding S.J."/>
            <person name="Wang X.J."/>
            <person name="Zhu J.G."/>
            <person name="Ruan X.D."/>
            <person name="Zhao L."/>
            <person name="Wei J.T."/>
            <person name="Ye R.Z."/>
            <person name="Que T.C."/>
            <person name="Du C.H."/>
            <person name="Zhou Y.H."/>
            <person name="Cheng J.X."/>
            <person name="Dai P.F."/>
            <person name="Guo W.B."/>
            <person name="Han X.H."/>
            <person name="Huang E.J."/>
            <person name="Li L.F."/>
            <person name="Wei W."/>
            <person name="Gao Y.C."/>
            <person name="Liu J.Z."/>
            <person name="Shao H.Z."/>
            <person name="Wang X."/>
            <person name="Wang C.C."/>
            <person name="Yang T.C."/>
            <person name="Huo Q.B."/>
            <person name="Li W."/>
            <person name="Chen H.Y."/>
            <person name="Chen S.E."/>
            <person name="Zhou L.G."/>
            <person name="Ni X.B."/>
            <person name="Tian J.H."/>
            <person name="Sheng Y."/>
            <person name="Liu T."/>
            <person name="Pan Y.S."/>
            <person name="Xia L.Y."/>
            <person name="Li J."/>
            <person name="Zhao F."/>
            <person name="Cao W.C."/>
        </authorList>
    </citation>
    <scope>NUCLEOTIDE SEQUENCE [LARGE SCALE GENOMIC DNA]</scope>
    <source>
        <strain evidence="1">Iper-2018</strain>
    </source>
</reference>